<accession>A0A538U287</accession>
<dbReference type="Proteomes" id="UP000319771">
    <property type="component" value="Unassembled WGS sequence"/>
</dbReference>
<dbReference type="PANTHER" id="PTHR48098">
    <property type="entry name" value="ENTEROCHELIN ESTERASE-RELATED"/>
    <property type="match status" value="1"/>
</dbReference>
<dbReference type="Gene3D" id="3.40.50.1820">
    <property type="entry name" value="alpha/beta hydrolase"/>
    <property type="match status" value="1"/>
</dbReference>
<dbReference type="PANTHER" id="PTHR48098:SF6">
    <property type="entry name" value="FERRI-BACILLIBACTIN ESTERASE BESA"/>
    <property type="match status" value="1"/>
</dbReference>
<evidence type="ECO:0000313" key="1">
    <source>
        <dbReference type="EMBL" id="TMQ70010.1"/>
    </source>
</evidence>
<dbReference type="GO" id="GO:0016787">
    <property type="term" value="F:hydrolase activity"/>
    <property type="evidence" value="ECO:0007669"/>
    <property type="project" value="UniProtKB-KW"/>
</dbReference>
<dbReference type="InterPro" id="IPR050583">
    <property type="entry name" value="Mycobacterial_A85_antigen"/>
</dbReference>
<proteinExistence type="predicted"/>
<dbReference type="SUPFAM" id="SSF53474">
    <property type="entry name" value="alpha/beta-Hydrolases"/>
    <property type="match status" value="1"/>
</dbReference>
<dbReference type="Pfam" id="PF00756">
    <property type="entry name" value="Esterase"/>
    <property type="match status" value="1"/>
</dbReference>
<dbReference type="InterPro" id="IPR000801">
    <property type="entry name" value="Esterase-like"/>
</dbReference>
<dbReference type="PROSITE" id="PS51257">
    <property type="entry name" value="PROKAR_LIPOPROTEIN"/>
    <property type="match status" value="1"/>
</dbReference>
<protein>
    <submittedName>
        <fullName evidence="1">Alpha/beta hydrolase</fullName>
    </submittedName>
</protein>
<evidence type="ECO:0000313" key="2">
    <source>
        <dbReference type="Proteomes" id="UP000319771"/>
    </source>
</evidence>
<organism evidence="1 2">
    <name type="scientific">Eiseniibacteriota bacterium</name>
    <dbReference type="NCBI Taxonomy" id="2212470"/>
    <lineage>
        <taxon>Bacteria</taxon>
        <taxon>Candidatus Eiseniibacteriota</taxon>
    </lineage>
</organism>
<keyword evidence="1" id="KW-0378">Hydrolase</keyword>
<name>A0A538U287_UNCEI</name>
<reference evidence="1 2" key="1">
    <citation type="journal article" date="2019" name="Nat. Microbiol.">
        <title>Mediterranean grassland soil C-N compound turnover is dependent on rainfall and depth, and is mediated by genomically divergent microorganisms.</title>
        <authorList>
            <person name="Diamond S."/>
            <person name="Andeer P.F."/>
            <person name="Li Z."/>
            <person name="Crits-Christoph A."/>
            <person name="Burstein D."/>
            <person name="Anantharaman K."/>
            <person name="Lane K.R."/>
            <person name="Thomas B.C."/>
            <person name="Pan C."/>
            <person name="Northen T.R."/>
            <person name="Banfield J.F."/>
        </authorList>
    </citation>
    <scope>NUCLEOTIDE SEQUENCE [LARGE SCALE GENOMIC DNA]</scope>
    <source>
        <strain evidence="1">WS_11</strain>
    </source>
</reference>
<dbReference type="AlphaFoldDB" id="A0A538U287"/>
<dbReference type="EMBL" id="VBPB01000258">
    <property type="protein sequence ID" value="TMQ70010.1"/>
    <property type="molecule type" value="Genomic_DNA"/>
</dbReference>
<gene>
    <name evidence="1" type="ORF">E6K81_13605</name>
</gene>
<comment type="caution">
    <text evidence="1">The sequence shown here is derived from an EMBL/GenBank/DDBJ whole genome shotgun (WGS) entry which is preliminary data.</text>
</comment>
<sequence>MRQAVRTDDTLRALRGLLVFVVGVSSLGCAQSPTGPKGDPWRFLPGTVLPVSNPAFRGGRQCWVYLPPGYAQSDRRYPVLYLSDGEIAFDATYGMHVNRTCEDLIRRGEMAPIIVVAIESAGQRTYDYTPWPAYYWQPNGGGDLYLKAIRDTLKPEIDRRFRTRPEPENTAIAGSSLGGLIAVYAAYAYDSTFGRVAGFSPRGAVLSGYRMA</sequence>
<dbReference type="InterPro" id="IPR029058">
    <property type="entry name" value="AB_hydrolase_fold"/>
</dbReference>